<dbReference type="RefSeq" id="WP_068422171.1">
    <property type="nucleotide sequence ID" value="NZ_LVHI01000004.1"/>
</dbReference>
<evidence type="ECO:0000256" key="4">
    <source>
        <dbReference type="ARBA" id="ARBA00023239"/>
    </source>
</evidence>
<dbReference type="Gene3D" id="1.20.200.10">
    <property type="entry name" value="Fumarase/aspartase (Central domain)"/>
    <property type="match status" value="1"/>
</dbReference>
<name>A0A177YLX8_9NOCA</name>
<dbReference type="GO" id="GO:0006099">
    <property type="term" value="P:tricarboxylic acid cycle"/>
    <property type="evidence" value="ECO:0007669"/>
    <property type="project" value="InterPro"/>
</dbReference>
<comment type="caution">
    <text evidence="9">The sequence shown here is derived from an EMBL/GenBank/DDBJ whole genome shotgun (WGS) entry which is preliminary data.</text>
</comment>
<organism evidence="9 10">
    <name type="scientific">Rhodococcoides kyotonense</name>
    <dbReference type="NCBI Taxonomy" id="398843"/>
    <lineage>
        <taxon>Bacteria</taxon>
        <taxon>Bacillati</taxon>
        <taxon>Actinomycetota</taxon>
        <taxon>Actinomycetes</taxon>
        <taxon>Mycobacteriales</taxon>
        <taxon>Nocardiaceae</taxon>
        <taxon>Rhodococcoides</taxon>
    </lineage>
</organism>
<dbReference type="GO" id="GO:0005829">
    <property type="term" value="C:cytosol"/>
    <property type="evidence" value="ECO:0007669"/>
    <property type="project" value="TreeGrafter"/>
</dbReference>
<dbReference type="AlphaFoldDB" id="A0A177YLX8"/>
<dbReference type="Gene3D" id="1.10.275.10">
    <property type="entry name" value="Fumarase/aspartase (N-terminal domain)"/>
    <property type="match status" value="1"/>
</dbReference>
<accession>A0A177YLX8</accession>
<sequence>MAVTRVEKDLLGEREIPDESYWGIHTLRALENFAITGRAINTNGHLIRGLAAVKWAAAAANEELGILDATRANAIRQACQEILDGKLHEQFVVDVIQGGAGTSTNMNANEVIANRALEILGYVRGDYSHLHPNEHVNASQSTNDVYPTAVNIATIYAVHELIGSLKFLRDAFQRKAVEFATVVKMGRTQLQDAVPMTLGQEFGTYAIMIDEDCSRLEEAALLVGEINLGATAIGTGLNAPVGYTTSACEHLRRKTGLPLVTATDLIEATQDVGQFVHLSGVLKRVAVKLSKICNDLRLLSSGPRAGLNEINLPAMQAGSSIMPGKVNPVIPEVLNQVAYEVIGHDVTITMAAEAGQLQLNAFEPIIVKSLSEGMAHLGAACRTVATRCVDGITANADLLRDRVENSIGLVTALSPYLGYVESTAIAKEALLTGRNVVDLVLEKKLLARDELDRLLSPEHLANLRVVPTEHADAPATSTR</sequence>
<dbReference type="Pfam" id="PF10415">
    <property type="entry name" value="FumaraseC_C"/>
    <property type="match status" value="1"/>
</dbReference>
<evidence type="ECO:0000313" key="9">
    <source>
        <dbReference type="EMBL" id="OAK56503.1"/>
    </source>
</evidence>
<evidence type="ECO:0000256" key="1">
    <source>
        <dbReference type="ARBA" id="ARBA00005596"/>
    </source>
</evidence>
<dbReference type="NCBIfam" id="NF008909">
    <property type="entry name" value="PRK12273.1"/>
    <property type="match status" value="1"/>
</dbReference>
<dbReference type="InterPro" id="IPR018951">
    <property type="entry name" value="Fumarase_C_C"/>
</dbReference>
<evidence type="ECO:0000259" key="8">
    <source>
        <dbReference type="Pfam" id="PF10415"/>
    </source>
</evidence>
<dbReference type="NCBIfam" id="TIGR00839">
    <property type="entry name" value="aspA"/>
    <property type="match status" value="1"/>
</dbReference>
<dbReference type="Pfam" id="PF00206">
    <property type="entry name" value="Lyase_1"/>
    <property type="match status" value="1"/>
</dbReference>
<evidence type="ECO:0000256" key="3">
    <source>
        <dbReference type="ARBA" id="ARBA00016146"/>
    </source>
</evidence>
<dbReference type="InterPro" id="IPR008948">
    <property type="entry name" value="L-Aspartase-like"/>
</dbReference>
<evidence type="ECO:0000256" key="2">
    <source>
        <dbReference type="ARBA" id="ARBA00012992"/>
    </source>
</evidence>
<dbReference type="CDD" id="cd01357">
    <property type="entry name" value="Aspartase"/>
    <property type="match status" value="1"/>
</dbReference>
<dbReference type="Gene3D" id="1.10.40.30">
    <property type="entry name" value="Fumarase/aspartase (C-terminal domain)"/>
    <property type="match status" value="1"/>
</dbReference>
<comment type="catalytic activity">
    <reaction evidence="6">
        <text>L-aspartate = fumarate + NH4(+)</text>
        <dbReference type="Rhea" id="RHEA:16601"/>
        <dbReference type="ChEBI" id="CHEBI:28938"/>
        <dbReference type="ChEBI" id="CHEBI:29806"/>
        <dbReference type="ChEBI" id="CHEBI:29991"/>
        <dbReference type="EC" id="4.3.1.1"/>
    </reaction>
</comment>
<dbReference type="FunFam" id="1.20.200.10:FF:000001">
    <property type="entry name" value="Fumarate hydratase, mitochondrial"/>
    <property type="match status" value="1"/>
</dbReference>
<dbReference type="EC" id="4.3.1.1" evidence="2 5"/>
<dbReference type="SUPFAM" id="SSF48557">
    <property type="entry name" value="L-aspartase-like"/>
    <property type="match status" value="1"/>
</dbReference>
<dbReference type="Proteomes" id="UP000077519">
    <property type="component" value="Unassembled WGS sequence"/>
</dbReference>
<keyword evidence="10" id="KW-1185">Reference proteome</keyword>
<dbReference type="InterPro" id="IPR022761">
    <property type="entry name" value="Fumarate_lyase_N"/>
</dbReference>
<dbReference type="InterPro" id="IPR024083">
    <property type="entry name" value="Fumarase/histidase_N"/>
</dbReference>
<dbReference type="InterPro" id="IPR000362">
    <property type="entry name" value="Fumarate_lyase_fam"/>
</dbReference>
<reference evidence="9 10" key="1">
    <citation type="submission" date="2016-03" db="EMBL/GenBank/DDBJ databases">
        <title>Genome sequence of Rhodococcus kyotonensis KB10.</title>
        <authorList>
            <person name="Jeong H."/>
            <person name="Hong C.E."/>
            <person name="Jo S.H."/>
            <person name="Park J.M."/>
        </authorList>
    </citation>
    <scope>NUCLEOTIDE SEQUENCE [LARGE SCALE GENOMIC DNA]</scope>
    <source>
        <strain evidence="9 10">KB10</strain>
    </source>
</reference>
<dbReference type="FunFam" id="1.10.275.10:FF:000001">
    <property type="entry name" value="Fumarate hydratase, mitochondrial"/>
    <property type="match status" value="1"/>
</dbReference>
<dbReference type="GO" id="GO:0006531">
    <property type="term" value="P:aspartate metabolic process"/>
    <property type="evidence" value="ECO:0007669"/>
    <property type="project" value="InterPro"/>
</dbReference>
<dbReference type="InterPro" id="IPR020557">
    <property type="entry name" value="Fumarate_lyase_CS"/>
</dbReference>
<dbReference type="PANTHER" id="PTHR42696">
    <property type="entry name" value="ASPARTATE AMMONIA-LYASE"/>
    <property type="match status" value="1"/>
</dbReference>
<dbReference type="PANTHER" id="PTHR42696:SF2">
    <property type="entry name" value="ASPARTATE AMMONIA-LYASE"/>
    <property type="match status" value="1"/>
</dbReference>
<gene>
    <name evidence="9" type="primary">aspA</name>
    <name evidence="9" type="ORF">A3K89_16970</name>
</gene>
<evidence type="ECO:0000259" key="7">
    <source>
        <dbReference type="Pfam" id="PF00206"/>
    </source>
</evidence>
<comment type="similarity">
    <text evidence="1 6">Belongs to the class-II fumarase/aspartase family. Aspartase subfamily.</text>
</comment>
<evidence type="ECO:0000256" key="6">
    <source>
        <dbReference type="RuleBase" id="RU362017"/>
    </source>
</evidence>
<dbReference type="EMBL" id="LVHI01000004">
    <property type="protein sequence ID" value="OAK56503.1"/>
    <property type="molecule type" value="Genomic_DNA"/>
</dbReference>
<keyword evidence="4 6" id="KW-0456">Lyase</keyword>
<dbReference type="PROSITE" id="PS00163">
    <property type="entry name" value="FUMARATE_LYASES"/>
    <property type="match status" value="1"/>
</dbReference>
<dbReference type="InterPro" id="IPR004708">
    <property type="entry name" value="ApsA"/>
</dbReference>
<proteinExistence type="inferred from homology"/>
<protein>
    <recommendedName>
        <fullName evidence="3 5">Aspartate ammonia-lyase</fullName>
        <shortName evidence="6">Aspartase</shortName>
        <ecNumber evidence="2 5">4.3.1.1</ecNumber>
    </recommendedName>
</protein>
<dbReference type="GO" id="GO:0008797">
    <property type="term" value="F:aspartate ammonia-lyase activity"/>
    <property type="evidence" value="ECO:0007669"/>
    <property type="project" value="UniProtKB-UniRule"/>
</dbReference>
<dbReference type="PRINTS" id="PR00149">
    <property type="entry name" value="FUMRATELYASE"/>
</dbReference>
<feature type="domain" description="Fumarate lyase N-terminal" evidence="7">
    <location>
        <begin position="12"/>
        <end position="343"/>
    </location>
</feature>
<evidence type="ECO:0000256" key="5">
    <source>
        <dbReference type="NCBIfam" id="TIGR00839"/>
    </source>
</evidence>
<feature type="domain" description="Fumarase C C-terminal" evidence="8">
    <location>
        <begin position="409"/>
        <end position="461"/>
    </location>
</feature>
<dbReference type="InterPro" id="IPR051546">
    <property type="entry name" value="Aspartate_Ammonia-Lyase"/>
</dbReference>
<evidence type="ECO:0000313" key="10">
    <source>
        <dbReference type="Proteomes" id="UP000077519"/>
    </source>
</evidence>